<dbReference type="Pfam" id="PF02627">
    <property type="entry name" value="CMD"/>
    <property type="match status" value="1"/>
</dbReference>
<accession>A0A9P7ND65</accession>
<name>A0A9P7ND65_9HYPO</name>
<feature type="region of interest" description="Disordered" evidence="1">
    <location>
        <begin position="134"/>
        <end position="158"/>
    </location>
</feature>
<dbReference type="Gene3D" id="1.20.1290.10">
    <property type="entry name" value="AhpD-like"/>
    <property type="match status" value="1"/>
</dbReference>
<dbReference type="AlphaFoldDB" id="A0A9P7ND65"/>
<proteinExistence type="predicted"/>
<comment type="caution">
    <text evidence="3">The sequence shown here is derived from an EMBL/GenBank/DDBJ whole genome shotgun (WGS) entry which is preliminary data.</text>
</comment>
<reference evidence="3" key="1">
    <citation type="journal article" date="2020" name="bioRxiv">
        <title>Whole genome comparisons of ergot fungi reveals the divergence and evolution of species within the genus Claviceps are the result of varying mechanisms driving genome evolution and host range expansion.</title>
        <authorList>
            <person name="Wyka S.A."/>
            <person name="Mondo S.J."/>
            <person name="Liu M."/>
            <person name="Dettman J."/>
            <person name="Nalam V."/>
            <person name="Broders K.D."/>
        </authorList>
    </citation>
    <scope>NUCLEOTIDE SEQUENCE</scope>
    <source>
        <strain evidence="3">CCC 602</strain>
    </source>
</reference>
<evidence type="ECO:0000313" key="4">
    <source>
        <dbReference type="Proteomes" id="UP000748025"/>
    </source>
</evidence>
<gene>
    <name evidence="3" type="ORF">E4U43_007088</name>
</gene>
<dbReference type="InterPro" id="IPR052512">
    <property type="entry name" value="4CMD/NDH-1_regulator"/>
</dbReference>
<evidence type="ECO:0000256" key="1">
    <source>
        <dbReference type="SAM" id="MobiDB-lite"/>
    </source>
</evidence>
<feature type="domain" description="Carboxymuconolactone decarboxylase-like" evidence="2">
    <location>
        <begin position="41"/>
        <end position="122"/>
    </location>
</feature>
<dbReference type="PANTHER" id="PTHR33570">
    <property type="entry name" value="4-CARBOXYMUCONOLACTONE DECARBOXYLASE FAMILY PROTEIN"/>
    <property type="match status" value="1"/>
</dbReference>
<evidence type="ECO:0000259" key="2">
    <source>
        <dbReference type="Pfam" id="PF02627"/>
    </source>
</evidence>
<sequence>MSASKDELFATGLKIRREVMGESYVGRALESGNTEFAYPEQQLVTEWCWGNVWSRPGLDRKQRSLLNIGMLVALKSWPELGAHVRGAVHNGLSELEIREALVQATVYCGAPAGLEAFKVAEAVLNDMVAKGEHSRTLGGLSPEAGDVAGEAAGGGKSV</sequence>
<keyword evidence="4" id="KW-1185">Reference proteome</keyword>
<dbReference type="SUPFAM" id="SSF69118">
    <property type="entry name" value="AhpD-like"/>
    <property type="match status" value="1"/>
</dbReference>
<dbReference type="GO" id="GO:0051920">
    <property type="term" value="F:peroxiredoxin activity"/>
    <property type="evidence" value="ECO:0007669"/>
    <property type="project" value="InterPro"/>
</dbReference>
<evidence type="ECO:0000313" key="3">
    <source>
        <dbReference type="EMBL" id="KAG6013838.1"/>
    </source>
</evidence>
<organism evidence="3 4">
    <name type="scientific">Claviceps pusilla</name>
    <dbReference type="NCBI Taxonomy" id="123648"/>
    <lineage>
        <taxon>Eukaryota</taxon>
        <taxon>Fungi</taxon>
        <taxon>Dikarya</taxon>
        <taxon>Ascomycota</taxon>
        <taxon>Pezizomycotina</taxon>
        <taxon>Sordariomycetes</taxon>
        <taxon>Hypocreomycetidae</taxon>
        <taxon>Hypocreales</taxon>
        <taxon>Clavicipitaceae</taxon>
        <taxon>Claviceps</taxon>
    </lineage>
</organism>
<protein>
    <recommendedName>
        <fullName evidence="2">Carboxymuconolactone decarboxylase-like domain-containing protein</fullName>
    </recommendedName>
</protein>
<dbReference type="PANTHER" id="PTHR33570:SF2">
    <property type="entry name" value="CARBOXYMUCONOLACTONE DECARBOXYLASE-LIKE DOMAIN-CONTAINING PROTEIN"/>
    <property type="match status" value="1"/>
</dbReference>
<dbReference type="InterPro" id="IPR003779">
    <property type="entry name" value="CMD-like"/>
</dbReference>
<dbReference type="OrthoDB" id="104509at2759"/>
<dbReference type="Proteomes" id="UP000748025">
    <property type="component" value="Unassembled WGS sequence"/>
</dbReference>
<dbReference type="InterPro" id="IPR029032">
    <property type="entry name" value="AhpD-like"/>
</dbReference>
<dbReference type="EMBL" id="SRPW01000538">
    <property type="protein sequence ID" value="KAG6013838.1"/>
    <property type="molecule type" value="Genomic_DNA"/>
</dbReference>